<evidence type="ECO:0000313" key="8">
    <source>
        <dbReference type="Proteomes" id="UP001209878"/>
    </source>
</evidence>
<name>A0AAD9KZ39_RIDPI</name>
<evidence type="ECO:0000256" key="4">
    <source>
        <dbReference type="ARBA" id="ARBA00022989"/>
    </source>
</evidence>
<dbReference type="Pfam" id="PF04061">
    <property type="entry name" value="ORMDL"/>
    <property type="match status" value="1"/>
</dbReference>
<keyword evidence="3 6" id="KW-0812">Transmembrane</keyword>
<evidence type="ECO:0000256" key="5">
    <source>
        <dbReference type="ARBA" id="ARBA00023136"/>
    </source>
</evidence>
<accession>A0AAD9KZ39</accession>
<comment type="similarity">
    <text evidence="2">Belongs to the ORM family.</text>
</comment>
<dbReference type="PANTHER" id="PTHR12665">
    <property type="entry name" value="ORMDL PROTEINS"/>
    <property type="match status" value="1"/>
</dbReference>
<feature type="transmembrane region" description="Helical" evidence="6">
    <location>
        <begin position="22"/>
        <end position="50"/>
    </location>
</feature>
<reference evidence="7" key="1">
    <citation type="journal article" date="2023" name="Mol. Biol. Evol.">
        <title>Third-Generation Sequencing Reveals the Adaptive Role of the Epigenome in Three Deep-Sea Polychaetes.</title>
        <authorList>
            <person name="Perez M."/>
            <person name="Aroh O."/>
            <person name="Sun Y."/>
            <person name="Lan Y."/>
            <person name="Juniper S.K."/>
            <person name="Young C.R."/>
            <person name="Angers B."/>
            <person name="Qian P.Y."/>
        </authorList>
    </citation>
    <scope>NUCLEOTIDE SEQUENCE</scope>
    <source>
        <strain evidence="7">R07B-5</strain>
    </source>
</reference>
<evidence type="ECO:0000256" key="3">
    <source>
        <dbReference type="ARBA" id="ARBA00022692"/>
    </source>
</evidence>
<keyword evidence="4 6" id="KW-1133">Transmembrane helix</keyword>
<dbReference type="EMBL" id="JAODUO010000447">
    <property type="protein sequence ID" value="KAK2180334.1"/>
    <property type="molecule type" value="Genomic_DNA"/>
</dbReference>
<protein>
    <recommendedName>
        <fullName evidence="9">ORM1-like protein 3</fullName>
    </recommendedName>
</protein>
<sequence length="142" mass="16293">MNVGVVHREPNPNTSHFNSRGIWLTCVLVDVVVILHYVCLSLPFLTVGLVCTRTSLLHNRVMFMVMHLEKGTPFETSDQSRSRFLTAWEQIDSGTQPSASRKFPTVVPIVLFFLASFNTRYDPYHFVVNIVLFYLFRALNTI</sequence>
<proteinExistence type="inferred from homology"/>
<keyword evidence="8" id="KW-1185">Reference proteome</keyword>
<dbReference type="AlphaFoldDB" id="A0AAD9KZ39"/>
<evidence type="ECO:0000256" key="2">
    <source>
        <dbReference type="ARBA" id="ARBA00007649"/>
    </source>
</evidence>
<evidence type="ECO:0000256" key="6">
    <source>
        <dbReference type="SAM" id="Phobius"/>
    </source>
</evidence>
<gene>
    <name evidence="7" type="ORF">NP493_447g02044</name>
</gene>
<organism evidence="7 8">
    <name type="scientific">Ridgeia piscesae</name>
    <name type="common">Tubeworm</name>
    <dbReference type="NCBI Taxonomy" id="27915"/>
    <lineage>
        <taxon>Eukaryota</taxon>
        <taxon>Metazoa</taxon>
        <taxon>Spiralia</taxon>
        <taxon>Lophotrochozoa</taxon>
        <taxon>Annelida</taxon>
        <taxon>Polychaeta</taxon>
        <taxon>Sedentaria</taxon>
        <taxon>Canalipalpata</taxon>
        <taxon>Sabellida</taxon>
        <taxon>Siboglinidae</taxon>
        <taxon>Ridgeia</taxon>
    </lineage>
</organism>
<keyword evidence="5 6" id="KW-0472">Membrane</keyword>
<dbReference type="Proteomes" id="UP001209878">
    <property type="component" value="Unassembled WGS sequence"/>
</dbReference>
<evidence type="ECO:0000313" key="7">
    <source>
        <dbReference type="EMBL" id="KAK2180334.1"/>
    </source>
</evidence>
<comment type="subcellular location">
    <subcellularLocation>
        <location evidence="1">Membrane</location>
        <topology evidence="1">Multi-pass membrane protein</topology>
    </subcellularLocation>
</comment>
<comment type="caution">
    <text evidence="7">The sequence shown here is derived from an EMBL/GenBank/DDBJ whole genome shotgun (WGS) entry which is preliminary data.</text>
</comment>
<dbReference type="GO" id="GO:0005789">
    <property type="term" value="C:endoplasmic reticulum membrane"/>
    <property type="evidence" value="ECO:0007669"/>
    <property type="project" value="InterPro"/>
</dbReference>
<evidence type="ECO:0000256" key="1">
    <source>
        <dbReference type="ARBA" id="ARBA00004141"/>
    </source>
</evidence>
<evidence type="ECO:0008006" key="9">
    <source>
        <dbReference type="Google" id="ProtNLM"/>
    </source>
</evidence>
<dbReference type="InterPro" id="IPR007203">
    <property type="entry name" value="ORMDL"/>
</dbReference>
<dbReference type="GO" id="GO:2000303">
    <property type="term" value="P:regulation of ceramide biosynthetic process"/>
    <property type="evidence" value="ECO:0007669"/>
    <property type="project" value="UniProtKB-ARBA"/>
</dbReference>